<dbReference type="HOGENOM" id="CLU_851007_0_0_1"/>
<accession>K3XY74</accession>
<feature type="region of interest" description="Disordered" evidence="1">
    <location>
        <begin position="274"/>
        <end position="299"/>
    </location>
</feature>
<sequence length="327" mass="34792">MSARHSVPCVDAERERAAAAAGSGGRIHGHVAAERAAAAVEPGEVDGVGAERAHAVPVEQQPGPLLAALRGGRLAAAGRELAVRRVAVADEAVQPVAVADDLEEEGEHLLGPELGLLHAAPHGGHPVVDGALLLLEAHHLRRHHGHVFRGELGGAGERGGVLPLAAAAASRGAAAAADDVAQEVGLAAQERRVRELPPVRINLAEALRTRTEGVCTVQIHQLYPLPTDEEQKMLVCTRSNQFIAWSDFTDIGVELAHEAGEVVVLEVRGEQRLREDEGVGDDEAVVPPSPSDDPVRPGVLHHHVRLPHERRRRAAARRHPRFLRLLI</sequence>
<dbReference type="EMBL" id="AGNK02002554">
    <property type="status" value="NOT_ANNOTATED_CDS"/>
    <property type="molecule type" value="Genomic_DNA"/>
</dbReference>
<reference evidence="2" key="2">
    <citation type="submission" date="2018-08" db="UniProtKB">
        <authorList>
            <consortium name="EnsemblPlants"/>
        </authorList>
    </citation>
    <scope>IDENTIFICATION</scope>
    <source>
        <strain evidence="2">Yugu1</strain>
    </source>
</reference>
<evidence type="ECO:0000256" key="1">
    <source>
        <dbReference type="SAM" id="MobiDB-lite"/>
    </source>
</evidence>
<dbReference type="InParanoid" id="K3XY74"/>
<dbReference type="eggNOG" id="ENOG502R7G0">
    <property type="taxonomic scope" value="Eukaryota"/>
</dbReference>
<dbReference type="Proteomes" id="UP000004995">
    <property type="component" value="Unassembled WGS sequence"/>
</dbReference>
<reference evidence="3" key="1">
    <citation type="journal article" date="2012" name="Nat. Biotechnol.">
        <title>Reference genome sequence of the model plant Setaria.</title>
        <authorList>
            <person name="Bennetzen J.L."/>
            <person name="Schmutz J."/>
            <person name="Wang H."/>
            <person name="Percifield R."/>
            <person name="Hawkins J."/>
            <person name="Pontaroli A.C."/>
            <person name="Estep M."/>
            <person name="Feng L."/>
            <person name="Vaughn J.N."/>
            <person name="Grimwood J."/>
            <person name="Jenkins J."/>
            <person name="Barry K."/>
            <person name="Lindquist E."/>
            <person name="Hellsten U."/>
            <person name="Deshpande S."/>
            <person name="Wang X."/>
            <person name="Wu X."/>
            <person name="Mitros T."/>
            <person name="Triplett J."/>
            <person name="Yang X."/>
            <person name="Ye C.Y."/>
            <person name="Mauro-Herrera M."/>
            <person name="Wang L."/>
            <person name="Li P."/>
            <person name="Sharma M."/>
            <person name="Sharma R."/>
            <person name="Ronald P.C."/>
            <person name="Panaud O."/>
            <person name="Kellogg E.A."/>
            <person name="Brutnell T.P."/>
            <person name="Doust A.N."/>
            <person name="Tuskan G.A."/>
            <person name="Rokhsar D."/>
            <person name="Devos K.M."/>
        </authorList>
    </citation>
    <scope>NUCLEOTIDE SEQUENCE [LARGE SCALE GENOMIC DNA]</scope>
    <source>
        <strain evidence="3">cv. Yugu1</strain>
    </source>
</reference>
<evidence type="ECO:0000313" key="3">
    <source>
        <dbReference type="Proteomes" id="UP000004995"/>
    </source>
</evidence>
<dbReference type="EnsemblPlants" id="KQL10983">
    <property type="protein sequence ID" value="KQL10983"/>
    <property type="gene ID" value="SETIT_006882mg"/>
</dbReference>
<dbReference type="AlphaFoldDB" id="K3XY74"/>
<organism evidence="2 3">
    <name type="scientific">Setaria italica</name>
    <name type="common">Foxtail millet</name>
    <name type="synonym">Panicum italicum</name>
    <dbReference type="NCBI Taxonomy" id="4555"/>
    <lineage>
        <taxon>Eukaryota</taxon>
        <taxon>Viridiplantae</taxon>
        <taxon>Streptophyta</taxon>
        <taxon>Embryophyta</taxon>
        <taxon>Tracheophyta</taxon>
        <taxon>Spermatophyta</taxon>
        <taxon>Magnoliopsida</taxon>
        <taxon>Liliopsida</taxon>
        <taxon>Poales</taxon>
        <taxon>Poaceae</taxon>
        <taxon>PACMAD clade</taxon>
        <taxon>Panicoideae</taxon>
        <taxon>Panicodae</taxon>
        <taxon>Paniceae</taxon>
        <taxon>Cenchrinae</taxon>
        <taxon>Setaria</taxon>
    </lineage>
</organism>
<evidence type="ECO:0000313" key="2">
    <source>
        <dbReference type="EnsemblPlants" id="KQL10983"/>
    </source>
</evidence>
<dbReference type="Gramene" id="KQL10983">
    <property type="protein sequence ID" value="KQL10983"/>
    <property type="gene ID" value="SETIT_006882mg"/>
</dbReference>
<proteinExistence type="predicted"/>
<dbReference type="FunCoup" id="K3XY74">
    <property type="interactions" value="235"/>
</dbReference>
<protein>
    <submittedName>
        <fullName evidence="2">Uncharacterized protein</fullName>
    </submittedName>
</protein>
<keyword evidence="3" id="KW-1185">Reference proteome</keyword>
<name>K3XY74_SETIT</name>